<evidence type="ECO:0000313" key="3">
    <source>
        <dbReference type="EMBL" id="TCJ19508.1"/>
    </source>
</evidence>
<keyword evidence="1" id="KW-0472">Membrane</keyword>
<keyword evidence="3" id="KW-0808">Transferase</keyword>
<dbReference type="RefSeq" id="WP_131444504.1">
    <property type="nucleotide sequence ID" value="NZ_SJZB01000007.1"/>
</dbReference>
<accession>A0A4R1BPT9</accession>
<proteinExistence type="predicted"/>
<sequence length="433" mass="46822">MTFPLEAFSAVSSAHPWTYVVFGGIGVAFGYTLESAGFGDSRKLAAQFYFKELTVLKVMFTAIVVAMTLLFGAVGLGLIDFSQVWVNPTYLGSGVLGGLIMGVGFIIGGFCPTTSLAAASTGKIDGMMFMLGGFVGAFLFGETEGYFDHWYNDAGHYGRLTLDQVFGLSAPTLVLIFVVMALFMFWGAEQLERIVGGKDQSREPRLRKVGAVGLLGMAVAVLAIGSPSLEGRYQRLTFKRSEAITQADGTVQTLPHVYSADEMLSKRLVFISPAEAFKVRYQQEIKPVYLDVRSEADYNLYHLADAINVPLDQLAAAVPDMLTEPAANTVFIAISNDEQAAIKAWKLLVANKVPNVYILDGGVNHWIATFGTQDAGLHPSATAGDDQLRYVFAAALGDRYASCSPSPMKFEELDYQPRIVLQLKRDKSGGGCG</sequence>
<organism evidence="3 4">
    <name type="scientific">Parasulfuritortus cantonensis</name>
    <dbReference type="NCBI Taxonomy" id="2528202"/>
    <lineage>
        <taxon>Bacteria</taxon>
        <taxon>Pseudomonadati</taxon>
        <taxon>Pseudomonadota</taxon>
        <taxon>Betaproteobacteria</taxon>
        <taxon>Nitrosomonadales</taxon>
        <taxon>Thiobacillaceae</taxon>
        <taxon>Parasulfuritortus</taxon>
    </lineage>
</organism>
<dbReference type="SMART" id="SM00450">
    <property type="entry name" value="RHOD"/>
    <property type="match status" value="1"/>
</dbReference>
<dbReference type="Proteomes" id="UP000295443">
    <property type="component" value="Unassembled WGS sequence"/>
</dbReference>
<feature type="transmembrane region" description="Helical" evidence="1">
    <location>
        <begin position="165"/>
        <end position="188"/>
    </location>
</feature>
<dbReference type="EMBL" id="SJZB01000007">
    <property type="protein sequence ID" value="TCJ19508.1"/>
    <property type="molecule type" value="Genomic_DNA"/>
</dbReference>
<dbReference type="OrthoDB" id="9790409at2"/>
<feature type="transmembrane region" description="Helical" evidence="1">
    <location>
        <begin position="209"/>
        <end position="229"/>
    </location>
</feature>
<feature type="transmembrane region" description="Helical" evidence="1">
    <location>
        <begin position="54"/>
        <end position="79"/>
    </location>
</feature>
<evidence type="ECO:0000259" key="2">
    <source>
        <dbReference type="PROSITE" id="PS50206"/>
    </source>
</evidence>
<gene>
    <name evidence="3" type="ORF">EZJ19_01330</name>
</gene>
<dbReference type="InterPro" id="IPR001763">
    <property type="entry name" value="Rhodanese-like_dom"/>
</dbReference>
<dbReference type="Pfam" id="PF04143">
    <property type="entry name" value="Sulf_transp"/>
    <property type="match status" value="1"/>
</dbReference>
<feature type="transmembrane region" description="Helical" evidence="1">
    <location>
        <begin position="91"/>
        <end position="112"/>
    </location>
</feature>
<dbReference type="AlphaFoldDB" id="A0A4R1BPT9"/>
<dbReference type="Pfam" id="PF00581">
    <property type="entry name" value="Rhodanese"/>
    <property type="match status" value="1"/>
</dbReference>
<feature type="transmembrane region" description="Helical" evidence="1">
    <location>
        <begin position="16"/>
        <end position="33"/>
    </location>
</feature>
<dbReference type="GO" id="GO:0016740">
    <property type="term" value="F:transferase activity"/>
    <property type="evidence" value="ECO:0007669"/>
    <property type="project" value="UniProtKB-KW"/>
</dbReference>
<dbReference type="PROSITE" id="PS50206">
    <property type="entry name" value="RHODANESE_3"/>
    <property type="match status" value="1"/>
</dbReference>
<feature type="domain" description="Rhodanese" evidence="2">
    <location>
        <begin position="283"/>
        <end position="375"/>
    </location>
</feature>
<keyword evidence="4" id="KW-1185">Reference proteome</keyword>
<keyword evidence="1" id="KW-1133">Transmembrane helix</keyword>
<protein>
    <submittedName>
        <fullName evidence="3">Sulfurtransferase</fullName>
    </submittedName>
</protein>
<dbReference type="Gene3D" id="3.40.250.10">
    <property type="entry name" value="Rhodanese-like domain"/>
    <property type="match status" value="1"/>
</dbReference>
<dbReference type="InterPro" id="IPR036873">
    <property type="entry name" value="Rhodanese-like_dom_sf"/>
</dbReference>
<keyword evidence="1" id="KW-0812">Transmembrane</keyword>
<dbReference type="SUPFAM" id="SSF52821">
    <property type="entry name" value="Rhodanese/Cell cycle control phosphatase"/>
    <property type="match status" value="1"/>
</dbReference>
<reference evidence="3 4" key="1">
    <citation type="submission" date="2019-03" db="EMBL/GenBank/DDBJ databases">
        <title>Genome sequence of Thiobacillaceae bacterium LSR1, a sulfur-oxidizing bacterium isolated from freshwater sediment.</title>
        <authorList>
            <person name="Li S."/>
        </authorList>
    </citation>
    <scope>NUCLEOTIDE SEQUENCE [LARGE SCALE GENOMIC DNA]</scope>
    <source>
        <strain evidence="3 4">LSR1</strain>
    </source>
</reference>
<dbReference type="CDD" id="cd00158">
    <property type="entry name" value="RHOD"/>
    <property type="match status" value="1"/>
</dbReference>
<evidence type="ECO:0000313" key="4">
    <source>
        <dbReference type="Proteomes" id="UP000295443"/>
    </source>
</evidence>
<dbReference type="InterPro" id="IPR007272">
    <property type="entry name" value="Sulf_transp_TsuA/YedE"/>
</dbReference>
<comment type="caution">
    <text evidence="3">The sequence shown here is derived from an EMBL/GenBank/DDBJ whole genome shotgun (WGS) entry which is preliminary data.</text>
</comment>
<feature type="transmembrane region" description="Helical" evidence="1">
    <location>
        <begin position="124"/>
        <end position="141"/>
    </location>
</feature>
<evidence type="ECO:0000256" key="1">
    <source>
        <dbReference type="SAM" id="Phobius"/>
    </source>
</evidence>
<name>A0A4R1BPT9_9PROT</name>